<dbReference type="EMBL" id="BMAW01056388">
    <property type="protein sequence ID" value="GFT05636.1"/>
    <property type="molecule type" value="Genomic_DNA"/>
</dbReference>
<keyword evidence="2" id="KW-1185">Reference proteome</keyword>
<comment type="caution">
    <text evidence="1">The sequence shown here is derived from an EMBL/GenBank/DDBJ whole genome shotgun (WGS) entry which is preliminary data.</text>
</comment>
<gene>
    <name evidence="1" type="ORF">NPIL_330521</name>
</gene>
<reference evidence="1" key="1">
    <citation type="submission" date="2020-08" db="EMBL/GenBank/DDBJ databases">
        <title>Multicomponent nature underlies the extraordinary mechanical properties of spider dragline silk.</title>
        <authorList>
            <person name="Kono N."/>
            <person name="Nakamura H."/>
            <person name="Mori M."/>
            <person name="Yoshida Y."/>
            <person name="Ohtoshi R."/>
            <person name="Malay A.D."/>
            <person name="Moran D.A.P."/>
            <person name="Tomita M."/>
            <person name="Numata K."/>
            <person name="Arakawa K."/>
        </authorList>
    </citation>
    <scope>NUCLEOTIDE SEQUENCE</scope>
</reference>
<dbReference type="Proteomes" id="UP000887013">
    <property type="component" value="Unassembled WGS sequence"/>
</dbReference>
<evidence type="ECO:0000313" key="1">
    <source>
        <dbReference type="EMBL" id="GFT05636.1"/>
    </source>
</evidence>
<name>A0A8X6TG23_NEPPI</name>
<dbReference type="AlphaFoldDB" id="A0A8X6TG23"/>
<organism evidence="1 2">
    <name type="scientific">Nephila pilipes</name>
    <name type="common">Giant wood spider</name>
    <name type="synonym">Nephila maculata</name>
    <dbReference type="NCBI Taxonomy" id="299642"/>
    <lineage>
        <taxon>Eukaryota</taxon>
        <taxon>Metazoa</taxon>
        <taxon>Ecdysozoa</taxon>
        <taxon>Arthropoda</taxon>
        <taxon>Chelicerata</taxon>
        <taxon>Arachnida</taxon>
        <taxon>Araneae</taxon>
        <taxon>Araneomorphae</taxon>
        <taxon>Entelegynae</taxon>
        <taxon>Araneoidea</taxon>
        <taxon>Nephilidae</taxon>
        <taxon>Nephila</taxon>
    </lineage>
</organism>
<protein>
    <submittedName>
        <fullName evidence="1">Uncharacterized protein</fullName>
    </submittedName>
</protein>
<accession>A0A8X6TG23</accession>
<evidence type="ECO:0000313" key="2">
    <source>
        <dbReference type="Proteomes" id="UP000887013"/>
    </source>
</evidence>
<sequence length="120" mass="13710">MKLDFLPREIESVVDFFFKPKELSSPIVDVQPIVTEPVTCQRRTLTRIVPSEESTEDIKMFANSPIGMKMVSYIRSRLAMPYGPNLAICRGQVSPSFLHEKFQKHFLDLDANVTNVEFSS</sequence>
<proteinExistence type="predicted"/>